<feature type="region of interest" description="Disordered" evidence="1">
    <location>
        <begin position="22"/>
        <end position="97"/>
    </location>
</feature>
<keyword evidence="2" id="KW-0732">Signal</keyword>
<evidence type="ECO:0000256" key="2">
    <source>
        <dbReference type="SAM" id="SignalP"/>
    </source>
</evidence>
<keyword evidence="3" id="KW-1185">Reference proteome</keyword>
<name>A0A5S6Q924_TRIMR</name>
<proteinExistence type="predicted"/>
<reference evidence="4" key="1">
    <citation type="submission" date="2019-12" db="UniProtKB">
        <authorList>
            <consortium name="WormBaseParasite"/>
        </authorList>
    </citation>
    <scope>IDENTIFICATION</scope>
</reference>
<sequence>MKAVVILLSIFIGVLYCRHTAEETKSEESENSHEITPPRHERKITQPRNRRSAAKFQKDVAFGSKQRKPAQHYSQKYRQQRVSRLNRKSPSRRAFMK</sequence>
<feature type="signal peptide" evidence="2">
    <location>
        <begin position="1"/>
        <end position="17"/>
    </location>
</feature>
<feature type="compositionally biased region" description="Basic and acidic residues" evidence="1">
    <location>
        <begin position="22"/>
        <end position="39"/>
    </location>
</feature>
<organism evidence="3 4">
    <name type="scientific">Trichuris muris</name>
    <name type="common">Mouse whipworm</name>
    <dbReference type="NCBI Taxonomy" id="70415"/>
    <lineage>
        <taxon>Eukaryota</taxon>
        <taxon>Metazoa</taxon>
        <taxon>Ecdysozoa</taxon>
        <taxon>Nematoda</taxon>
        <taxon>Enoplea</taxon>
        <taxon>Dorylaimia</taxon>
        <taxon>Trichinellida</taxon>
        <taxon>Trichuridae</taxon>
        <taxon>Trichuris</taxon>
    </lineage>
</organism>
<evidence type="ECO:0000313" key="4">
    <source>
        <dbReference type="WBParaSite" id="TMUE_1000003734.1"/>
    </source>
</evidence>
<dbReference type="Proteomes" id="UP000046395">
    <property type="component" value="Unassembled WGS sequence"/>
</dbReference>
<dbReference type="AlphaFoldDB" id="A0A5S6Q924"/>
<feature type="chain" id="PRO_5024328973" evidence="2">
    <location>
        <begin position="18"/>
        <end position="97"/>
    </location>
</feature>
<evidence type="ECO:0000313" key="3">
    <source>
        <dbReference type="Proteomes" id="UP000046395"/>
    </source>
</evidence>
<evidence type="ECO:0000256" key="1">
    <source>
        <dbReference type="SAM" id="MobiDB-lite"/>
    </source>
</evidence>
<protein>
    <submittedName>
        <fullName evidence="4">Secreted protein</fullName>
    </submittedName>
</protein>
<accession>A0A5S6Q924</accession>
<feature type="compositionally biased region" description="Basic residues" evidence="1">
    <location>
        <begin position="78"/>
        <end position="97"/>
    </location>
</feature>
<dbReference type="WBParaSite" id="TMUE_1000003734.1">
    <property type="protein sequence ID" value="TMUE_1000003734.1"/>
    <property type="gene ID" value="WBGene00290781"/>
</dbReference>